<comment type="similarity">
    <text evidence="3">Belongs to the helicase family. RecQ subfamily.</text>
</comment>
<feature type="domain" description="Helicase ATP-binding" evidence="19">
    <location>
        <begin position="26"/>
        <end position="195"/>
    </location>
</feature>
<dbReference type="EMBL" id="JANPWE010000001">
    <property type="protein sequence ID" value="MCR6544230.1"/>
    <property type="molecule type" value="Genomic_DNA"/>
</dbReference>
<keyword evidence="14" id="KW-0413">Isomerase</keyword>
<dbReference type="Proteomes" id="UP001524944">
    <property type="component" value="Unassembled WGS sequence"/>
</dbReference>
<dbReference type="NCBIfam" id="TIGR01389">
    <property type="entry name" value="recQ"/>
    <property type="match status" value="1"/>
</dbReference>
<evidence type="ECO:0000256" key="14">
    <source>
        <dbReference type="ARBA" id="ARBA00023235"/>
    </source>
</evidence>
<dbReference type="GO" id="GO:0003678">
    <property type="term" value="F:DNA helicase activity"/>
    <property type="evidence" value="ECO:0007669"/>
    <property type="project" value="UniProtKB-EC"/>
</dbReference>
<evidence type="ECO:0000256" key="6">
    <source>
        <dbReference type="ARBA" id="ARBA00022763"/>
    </source>
</evidence>
<evidence type="ECO:0000259" key="18">
    <source>
        <dbReference type="PROSITE" id="PS50967"/>
    </source>
</evidence>
<evidence type="ECO:0000256" key="11">
    <source>
        <dbReference type="ARBA" id="ARBA00023125"/>
    </source>
</evidence>
<evidence type="ECO:0000256" key="2">
    <source>
        <dbReference type="ARBA" id="ARBA00001947"/>
    </source>
</evidence>
<dbReference type="Pfam" id="PF00570">
    <property type="entry name" value="HRDC"/>
    <property type="match status" value="1"/>
</dbReference>
<dbReference type="InterPro" id="IPR036388">
    <property type="entry name" value="WH-like_DNA-bd_sf"/>
</dbReference>
<evidence type="ECO:0000256" key="4">
    <source>
        <dbReference type="ARBA" id="ARBA00022723"/>
    </source>
</evidence>
<dbReference type="CDD" id="cd18794">
    <property type="entry name" value="SF2_C_RecQ"/>
    <property type="match status" value="1"/>
</dbReference>
<feature type="domain" description="HRDC" evidence="18">
    <location>
        <begin position="515"/>
        <end position="595"/>
    </location>
</feature>
<evidence type="ECO:0000259" key="19">
    <source>
        <dbReference type="PROSITE" id="PS51192"/>
    </source>
</evidence>
<dbReference type="SUPFAM" id="SSF52540">
    <property type="entry name" value="P-loop containing nucleoside triphosphate hydrolases"/>
    <property type="match status" value="1"/>
</dbReference>
<dbReference type="InterPro" id="IPR002121">
    <property type="entry name" value="HRDC_dom"/>
</dbReference>
<dbReference type="Gene3D" id="1.10.150.80">
    <property type="entry name" value="HRDC domain"/>
    <property type="match status" value="1"/>
</dbReference>
<keyword evidence="9" id="KW-0862">Zinc</keyword>
<evidence type="ECO:0000256" key="8">
    <source>
        <dbReference type="ARBA" id="ARBA00022806"/>
    </source>
</evidence>
<keyword evidence="6" id="KW-0227">DNA damage</keyword>
<dbReference type="SMART" id="SM00490">
    <property type="entry name" value="HELICc"/>
    <property type="match status" value="1"/>
</dbReference>
<evidence type="ECO:0000256" key="1">
    <source>
        <dbReference type="ARBA" id="ARBA00001946"/>
    </source>
</evidence>
<sequence>MMENALKLLKTYFGYQSFKEGQEQIIENILAGRDTLGIMPTGGGKSLCYQIPALIFEGTTLVISPLISLMKDQIDTLLNLGVAASFINSSLTPRQVQERIAQAGEGRFKLLYIAPERLESENFRGLLQSLSINLIAIDEAHCVSQWGHDFRPSYRHIGQFIQEIPERPVITAFTATATEEVKEDIIKLLGLKNEKVFVTGFDRDNLSFEVRKGENKRDFLLDYLQENREESGIIYVATRKEADNLFHFLEKKGFQVGKYHAGMKDRERAAAQDTFLFDEVRVMIATNAFGMGIDKSNVRFVIHYNMPKNMESYYQEAGRAGRDGAPGECILLFCPQDIIIQKFLIEETIYATARKTNEYQKLQFMADYCHTDRCLRKYILEYFGERVSYENCDHCGNCTQETEIVDITIEAQKIFSCMRRMKERFGLKMVASVLKGSKIVKIKKFGFDRLSTYGLMAEKTEKEILDLLNLLVAEGYIHLTEGQYPVAKLCPEAAPVLRGEQQVFRKTPVRQEKDISAAHALFEMLRHLRKEIAQAENVPPYVVFSDHTLQAMSEKVPLNRFSLRTISGVGDVKLEKYGERFLEVINEFAAEDHGLQDGQDNQIKQENQNKQSEKNEQHAGKVSADHAEKEPSHLISYQQFMEGKTLEEIAQKRNLSLTTIESHIIRSGEEGHPIDWDALITKEEELLVLKKAQEIGSEKLKLLKEVLPEEIDYFTIKAVLLKQKLDTISSD</sequence>
<dbReference type="RefSeq" id="WP_257911816.1">
    <property type="nucleotide sequence ID" value="NZ_JANPWE010000001.1"/>
</dbReference>
<feature type="domain" description="Helicase C-terminal" evidence="20">
    <location>
        <begin position="216"/>
        <end position="365"/>
    </location>
</feature>
<evidence type="ECO:0000256" key="5">
    <source>
        <dbReference type="ARBA" id="ARBA00022741"/>
    </source>
</evidence>
<comment type="catalytic activity">
    <reaction evidence="15">
        <text>Couples ATP hydrolysis with the unwinding of duplex DNA by translocating in the 3'-5' direction.</text>
        <dbReference type="EC" id="5.6.2.4"/>
    </reaction>
</comment>
<evidence type="ECO:0000256" key="7">
    <source>
        <dbReference type="ARBA" id="ARBA00022801"/>
    </source>
</evidence>
<keyword evidence="5" id="KW-0547">Nucleotide-binding</keyword>
<dbReference type="InterPro" id="IPR018982">
    <property type="entry name" value="RQC_domain"/>
</dbReference>
<dbReference type="InterPro" id="IPR029491">
    <property type="entry name" value="Helicase_HTH"/>
</dbReference>
<dbReference type="InterPro" id="IPR044876">
    <property type="entry name" value="HRDC_dom_sf"/>
</dbReference>
<comment type="cofactor">
    <cofactor evidence="1">
        <name>Mg(2+)</name>
        <dbReference type="ChEBI" id="CHEBI:18420"/>
    </cofactor>
</comment>
<dbReference type="InterPro" id="IPR036390">
    <property type="entry name" value="WH_DNA-bd_sf"/>
</dbReference>
<reference evidence="21 22" key="1">
    <citation type="submission" date="2022-08" db="EMBL/GenBank/DDBJ databases">
        <title>Proteogenomics of the novel Dehalobacterium formicoaceticum strain EZ94 highlights a key role of methyltransferases during anaerobic dichloromethane degradation.</title>
        <authorList>
            <person name="Wasmund K."/>
        </authorList>
    </citation>
    <scope>NUCLEOTIDE SEQUENCE [LARGE SCALE GENOMIC DNA]</scope>
    <source>
        <strain evidence="21 22">EZ94</strain>
    </source>
</reference>
<evidence type="ECO:0000256" key="10">
    <source>
        <dbReference type="ARBA" id="ARBA00022840"/>
    </source>
</evidence>
<evidence type="ECO:0000256" key="15">
    <source>
        <dbReference type="ARBA" id="ARBA00034617"/>
    </source>
</evidence>
<gene>
    <name evidence="21" type="primary">recQ</name>
    <name evidence="21" type="ORF">NVS47_01665</name>
</gene>
<keyword evidence="13" id="KW-0234">DNA repair</keyword>
<dbReference type="EC" id="5.6.2.4" evidence="16"/>
<dbReference type="PROSITE" id="PS51192">
    <property type="entry name" value="HELICASE_ATP_BIND_1"/>
    <property type="match status" value="1"/>
</dbReference>
<dbReference type="InterPro" id="IPR027417">
    <property type="entry name" value="P-loop_NTPase"/>
</dbReference>
<dbReference type="Pfam" id="PF00270">
    <property type="entry name" value="DEAD"/>
    <property type="match status" value="1"/>
</dbReference>
<keyword evidence="4" id="KW-0479">Metal-binding</keyword>
<keyword evidence="10" id="KW-0067">ATP-binding</keyword>
<dbReference type="InterPro" id="IPR010997">
    <property type="entry name" value="HRDC-like_sf"/>
</dbReference>
<keyword evidence="11" id="KW-0238">DNA-binding</keyword>
<dbReference type="Pfam" id="PF14493">
    <property type="entry name" value="HTH_40"/>
    <property type="match status" value="1"/>
</dbReference>
<keyword evidence="7 21" id="KW-0378">Hydrolase</keyword>
<dbReference type="CDD" id="cd17920">
    <property type="entry name" value="DEXHc_RecQ"/>
    <property type="match status" value="1"/>
</dbReference>
<accession>A0ABT1Y044</accession>
<comment type="cofactor">
    <cofactor evidence="2">
        <name>Zn(2+)</name>
        <dbReference type="ChEBI" id="CHEBI:29105"/>
    </cofactor>
</comment>
<evidence type="ECO:0000256" key="13">
    <source>
        <dbReference type="ARBA" id="ARBA00023204"/>
    </source>
</evidence>
<evidence type="ECO:0000256" key="9">
    <source>
        <dbReference type="ARBA" id="ARBA00022833"/>
    </source>
</evidence>
<evidence type="ECO:0000313" key="22">
    <source>
        <dbReference type="Proteomes" id="UP001524944"/>
    </source>
</evidence>
<dbReference type="Gene3D" id="1.10.10.10">
    <property type="entry name" value="Winged helix-like DNA-binding domain superfamily/Winged helix DNA-binding domain"/>
    <property type="match status" value="1"/>
</dbReference>
<dbReference type="SMART" id="SM00341">
    <property type="entry name" value="HRDC"/>
    <property type="match status" value="1"/>
</dbReference>
<dbReference type="NCBIfam" id="TIGR00614">
    <property type="entry name" value="recQ_fam"/>
    <property type="match status" value="1"/>
</dbReference>
<name>A0ABT1Y044_9FIRM</name>
<dbReference type="InterPro" id="IPR004589">
    <property type="entry name" value="DNA_helicase_ATP-dep_RecQ"/>
</dbReference>
<dbReference type="InterPro" id="IPR014001">
    <property type="entry name" value="Helicase_ATP-bd"/>
</dbReference>
<evidence type="ECO:0000256" key="3">
    <source>
        <dbReference type="ARBA" id="ARBA00005446"/>
    </source>
</evidence>
<dbReference type="PANTHER" id="PTHR13710:SF105">
    <property type="entry name" value="ATP-DEPENDENT DNA HELICASE Q1"/>
    <property type="match status" value="1"/>
</dbReference>
<organism evidence="21 22">
    <name type="scientific">Dehalobacterium formicoaceticum</name>
    <dbReference type="NCBI Taxonomy" id="51515"/>
    <lineage>
        <taxon>Bacteria</taxon>
        <taxon>Bacillati</taxon>
        <taxon>Bacillota</taxon>
        <taxon>Clostridia</taxon>
        <taxon>Eubacteriales</taxon>
        <taxon>Peptococcaceae</taxon>
        <taxon>Dehalobacterium</taxon>
    </lineage>
</organism>
<evidence type="ECO:0000313" key="21">
    <source>
        <dbReference type="EMBL" id="MCR6544230.1"/>
    </source>
</evidence>
<dbReference type="SMART" id="SM00487">
    <property type="entry name" value="DEXDc"/>
    <property type="match status" value="1"/>
</dbReference>
<dbReference type="Pfam" id="PF00271">
    <property type="entry name" value="Helicase_C"/>
    <property type="match status" value="1"/>
</dbReference>
<dbReference type="SUPFAM" id="SSF47819">
    <property type="entry name" value="HRDC-like"/>
    <property type="match status" value="1"/>
</dbReference>
<dbReference type="PROSITE" id="PS50967">
    <property type="entry name" value="HRDC"/>
    <property type="match status" value="1"/>
</dbReference>
<evidence type="ECO:0000256" key="16">
    <source>
        <dbReference type="NCBIfam" id="TIGR01389"/>
    </source>
</evidence>
<dbReference type="GO" id="GO:0016787">
    <property type="term" value="F:hydrolase activity"/>
    <property type="evidence" value="ECO:0007669"/>
    <property type="project" value="UniProtKB-KW"/>
</dbReference>
<feature type="region of interest" description="Disordered" evidence="17">
    <location>
        <begin position="606"/>
        <end position="629"/>
    </location>
</feature>
<evidence type="ECO:0000256" key="17">
    <source>
        <dbReference type="SAM" id="MobiDB-lite"/>
    </source>
</evidence>
<proteinExistence type="inferred from homology"/>
<keyword evidence="22" id="KW-1185">Reference proteome</keyword>
<comment type="caution">
    <text evidence="21">The sequence shown here is derived from an EMBL/GenBank/DDBJ whole genome shotgun (WGS) entry which is preliminary data.</text>
</comment>
<keyword evidence="8 21" id="KW-0347">Helicase</keyword>
<dbReference type="SUPFAM" id="SSF46785">
    <property type="entry name" value="Winged helix' DNA-binding domain"/>
    <property type="match status" value="1"/>
</dbReference>
<feature type="compositionally biased region" description="Basic and acidic residues" evidence="17">
    <location>
        <begin position="611"/>
        <end position="629"/>
    </location>
</feature>
<dbReference type="Pfam" id="PF09382">
    <property type="entry name" value="RQC"/>
    <property type="match status" value="1"/>
</dbReference>
<protein>
    <recommendedName>
        <fullName evidence="16">DNA helicase RecQ</fullName>
        <ecNumber evidence="16">5.6.2.4</ecNumber>
    </recommendedName>
</protein>
<dbReference type="Pfam" id="PF16124">
    <property type="entry name" value="RecQ_Zn_bind"/>
    <property type="match status" value="1"/>
</dbReference>
<dbReference type="InterPro" id="IPR032284">
    <property type="entry name" value="RecQ_Zn-bd"/>
</dbReference>
<dbReference type="PANTHER" id="PTHR13710">
    <property type="entry name" value="DNA HELICASE RECQ FAMILY MEMBER"/>
    <property type="match status" value="1"/>
</dbReference>
<evidence type="ECO:0000259" key="20">
    <source>
        <dbReference type="PROSITE" id="PS51194"/>
    </source>
</evidence>
<dbReference type="PROSITE" id="PS51194">
    <property type="entry name" value="HELICASE_CTER"/>
    <property type="match status" value="1"/>
</dbReference>
<dbReference type="InterPro" id="IPR006293">
    <property type="entry name" value="DNA_helicase_ATP-dep_RecQ_bac"/>
</dbReference>
<dbReference type="Gene3D" id="3.40.50.300">
    <property type="entry name" value="P-loop containing nucleotide triphosphate hydrolases"/>
    <property type="match status" value="2"/>
</dbReference>
<dbReference type="InterPro" id="IPR011545">
    <property type="entry name" value="DEAD/DEAH_box_helicase_dom"/>
</dbReference>
<evidence type="ECO:0000256" key="12">
    <source>
        <dbReference type="ARBA" id="ARBA00023172"/>
    </source>
</evidence>
<dbReference type="InterPro" id="IPR001650">
    <property type="entry name" value="Helicase_C-like"/>
</dbReference>
<keyword evidence="12" id="KW-0233">DNA recombination</keyword>
<dbReference type="SMART" id="SM00956">
    <property type="entry name" value="RQC"/>
    <property type="match status" value="1"/>
</dbReference>